<accession>A0A180GIP6</accession>
<reference evidence="3 4" key="3">
    <citation type="journal article" date="2017" name="G3 (Bethesda)">
        <title>Comparative analysis highlights variable genome content of wheat rusts and divergence of the mating loci.</title>
        <authorList>
            <person name="Cuomo C.A."/>
            <person name="Bakkeren G."/>
            <person name="Khalil H.B."/>
            <person name="Panwar V."/>
            <person name="Joly D."/>
            <person name="Linning R."/>
            <person name="Sakthikumar S."/>
            <person name="Song X."/>
            <person name="Adiconis X."/>
            <person name="Fan L."/>
            <person name="Goldberg J.M."/>
            <person name="Levin J.Z."/>
            <person name="Young S."/>
            <person name="Zeng Q."/>
            <person name="Anikster Y."/>
            <person name="Bruce M."/>
            <person name="Wang M."/>
            <person name="Yin C."/>
            <person name="McCallum B."/>
            <person name="Szabo L.J."/>
            <person name="Hulbert S."/>
            <person name="Chen X."/>
            <person name="Fellers J.P."/>
        </authorList>
    </citation>
    <scope>NUCLEOTIDE SEQUENCE</scope>
    <source>
        <strain evidence="4">Isolate 1-1 / race 1 (BBBD)</strain>
        <strain evidence="3">isolate 1-1 / race 1 (BBBD)</strain>
    </source>
</reference>
<dbReference type="EnsemblFungi" id="PTTG_04492-t43_1">
    <property type="protein sequence ID" value="PTTG_04492-t43_1-p1"/>
    <property type="gene ID" value="PTTG_04492"/>
</dbReference>
<dbReference type="Proteomes" id="UP000005240">
    <property type="component" value="Unassembled WGS sequence"/>
</dbReference>
<feature type="compositionally biased region" description="Low complexity" evidence="1">
    <location>
        <begin position="202"/>
        <end position="213"/>
    </location>
</feature>
<dbReference type="AlphaFoldDB" id="A0A180GIP6"/>
<proteinExistence type="predicted"/>
<feature type="compositionally biased region" description="Basic and acidic residues" evidence="1">
    <location>
        <begin position="114"/>
        <end position="126"/>
    </location>
</feature>
<dbReference type="OrthoDB" id="2503715at2759"/>
<sequence length="393" mass="43713">MKQPSSHINRPANPLSQLGLQQPGNLSLGWSHPNSFGQQARPADDTSTSHREEAGTDYGKLDQNQLSGALGHHWDFGHFGHDQHPETGYPSAAALEYPGESSRLSMSDVPANRPDPEFDSTSHPDSAHWQAQLSGVLPDANQARTSLLGHSSQGARSSAFTSSQNRSNQEHSHQGQSAESRKNTHFDQTFAPWDIGNKPVHSLPANLPSASSLVENPGDQKSHRRKRKITDRRTEQNRAHQKAFRERRDLSSRQKDSEICDLEERLNRHEITGREQGETIRNLQAQLASVENWHSNQNPSSLPDYSRGHQHGNSLPPNNQSLPLLENLELEANRHLLLAIPNANHQSGSAPLQWNHSSSHYAPSRSIFDSNPPEGSTRNNHLHQNHQGPSTQR</sequence>
<evidence type="ECO:0000313" key="2">
    <source>
        <dbReference type="EMBL" id="OAV92580.1"/>
    </source>
</evidence>
<protein>
    <recommendedName>
        <fullName evidence="5">BZIP domain-containing protein</fullName>
    </recommendedName>
</protein>
<organism evidence="2">
    <name type="scientific">Puccinia triticina (isolate 1-1 / race 1 (BBBD))</name>
    <name type="common">Brown leaf rust fungus</name>
    <dbReference type="NCBI Taxonomy" id="630390"/>
    <lineage>
        <taxon>Eukaryota</taxon>
        <taxon>Fungi</taxon>
        <taxon>Dikarya</taxon>
        <taxon>Basidiomycota</taxon>
        <taxon>Pucciniomycotina</taxon>
        <taxon>Pucciniomycetes</taxon>
        <taxon>Pucciniales</taxon>
        <taxon>Pucciniaceae</taxon>
        <taxon>Puccinia</taxon>
    </lineage>
</organism>
<feature type="compositionally biased region" description="Basic and acidic residues" evidence="1">
    <location>
        <begin position="72"/>
        <end position="85"/>
    </location>
</feature>
<keyword evidence="4" id="KW-1185">Reference proteome</keyword>
<gene>
    <name evidence="2" type="ORF">PTTG_04492</name>
</gene>
<dbReference type="EMBL" id="ADAS02000062">
    <property type="protein sequence ID" value="OAV92580.1"/>
    <property type="molecule type" value="Genomic_DNA"/>
</dbReference>
<feature type="region of interest" description="Disordered" evidence="1">
    <location>
        <begin position="294"/>
        <end position="321"/>
    </location>
</feature>
<evidence type="ECO:0000313" key="3">
    <source>
        <dbReference type="EnsemblFungi" id="PTTG_04492-t43_1-p1"/>
    </source>
</evidence>
<feature type="compositionally biased region" description="Polar residues" evidence="1">
    <location>
        <begin position="347"/>
        <end position="379"/>
    </location>
</feature>
<feature type="compositionally biased region" description="Basic and acidic residues" evidence="1">
    <location>
        <begin position="42"/>
        <end position="54"/>
    </location>
</feature>
<reference evidence="3" key="4">
    <citation type="submission" date="2025-05" db="UniProtKB">
        <authorList>
            <consortium name="EnsemblFungi"/>
        </authorList>
    </citation>
    <scope>IDENTIFICATION</scope>
    <source>
        <strain evidence="3">isolate 1-1 / race 1 (BBBD)</strain>
    </source>
</reference>
<evidence type="ECO:0008006" key="5">
    <source>
        <dbReference type="Google" id="ProtNLM"/>
    </source>
</evidence>
<dbReference type="VEuPathDB" id="FungiDB:PTTG_04492"/>
<evidence type="ECO:0000313" key="4">
    <source>
        <dbReference type="Proteomes" id="UP000005240"/>
    </source>
</evidence>
<feature type="region of interest" description="Disordered" evidence="1">
    <location>
        <begin position="1"/>
        <end position="255"/>
    </location>
</feature>
<evidence type="ECO:0000256" key="1">
    <source>
        <dbReference type="SAM" id="MobiDB-lite"/>
    </source>
</evidence>
<feature type="compositionally biased region" description="Polar residues" evidence="1">
    <location>
        <begin position="1"/>
        <end position="25"/>
    </location>
</feature>
<reference evidence="2" key="1">
    <citation type="submission" date="2009-11" db="EMBL/GenBank/DDBJ databases">
        <authorList>
            <consortium name="The Broad Institute Genome Sequencing Platform"/>
            <person name="Ward D."/>
            <person name="Feldgarden M."/>
            <person name="Earl A."/>
            <person name="Young S.K."/>
            <person name="Zeng Q."/>
            <person name="Koehrsen M."/>
            <person name="Alvarado L."/>
            <person name="Berlin A."/>
            <person name="Bochicchio J."/>
            <person name="Borenstein D."/>
            <person name="Chapman S.B."/>
            <person name="Chen Z."/>
            <person name="Engels R."/>
            <person name="Freedman E."/>
            <person name="Gellesch M."/>
            <person name="Goldberg J."/>
            <person name="Griggs A."/>
            <person name="Gujja S."/>
            <person name="Heilman E."/>
            <person name="Heiman D."/>
            <person name="Hepburn T."/>
            <person name="Howarth C."/>
            <person name="Jen D."/>
            <person name="Larson L."/>
            <person name="Lewis B."/>
            <person name="Mehta T."/>
            <person name="Park D."/>
            <person name="Pearson M."/>
            <person name="Roberts A."/>
            <person name="Saif S."/>
            <person name="Shea T."/>
            <person name="Shenoy N."/>
            <person name="Sisk P."/>
            <person name="Stolte C."/>
            <person name="Sykes S."/>
            <person name="Thomson T."/>
            <person name="Walk T."/>
            <person name="White J."/>
            <person name="Yandava C."/>
            <person name="Izard J."/>
            <person name="Baranova O.V."/>
            <person name="Blanton J.M."/>
            <person name="Tanner A.C."/>
            <person name="Dewhirst F.E."/>
            <person name="Haas B."/>
            <person name="Nusbaum C."/>
            <person name="Birren B."/>
        </authorList>
    </citation>
    <scope>NUCLEOTIDE SEQUENCE [LARGE SCALE GENOMIC DNA]</scope>
    <source>
        <strain evidence="2">1-1 BBBD Race 1</strain>
    </source>
</reference>
<feature type="compositionally biased region" description="Basic and acidic residues" evidence="1">
    <location>
        <begin position="231"/>
        <end position="255"/>
    </location>
</feature>
<feature type="compositionally biased region" description="Polar residues" evidence="1">
    <location>
        <begin position="294"/>
        <end position="303"/>
    </location>
</feature>
<dbReference type="CDD" id="cd14688">
    <property type="entry name" value="bZIP_YAP"/>
    <property type="match status" value="1"/>
</dbReference>
<feature type="compositionally biased region" description="Basic and acidic residues" evidence="1">
    <location>
        <begin position="168"/>
        <end position="185"/>
    </location>
</feature>
<name>A0A180GIP6_PUCT1</name>
<feature type="region of interest" description="Disordered" evidence="1">
    <location>
        <begin position="347"/>
        <end position="393"/>
    </location>
</feature>
<reference evidence="2" key="2">
    <citation type="submission" date="2016-05" db="EMBL/GenBank/DDBJ databases">
        <title>Comparative analysis highlights variable genome content of wheat rusts and divergence of the mating loci.</title>
        <authorList>
            <person name="Cuomo C.A."/>
            <person name="Bakkeren G."/>
            <person name="Szabo L."/>
            <person name="Khalil H."/>
            <person name="Joly D."/>
            <person name="Goldberg J."/>
            <person name="Young S."/>
            <person name="Zeng Q."/>
            <person name="Fellers J."/>
        </authorList>
    </citation>
    <scope>NUCLEOTIDE SEQUENCE [LARGE SCALE GENOMIC DNA]</scope>
    <source>
        <strain evidence="2">1-1 BBBD Race 1</strain>
    </source>
</reference>
<feature type="compositionally biased region" description="Polar residues" evidence="1">
    <location>
        <begin position="142"/>
        <end position="167"/>
    </location>
</feature>